<evidence type="ECO:0000313" key="2">
    <source>
        <dbReference type="Proteomes" id="UP001428341"/>
    </source>
</evidence>
<comment type="caution">
    <text evidence="1">The sequence shown here is derived from an EMBL/GenBank/DDBJ whole genome shotgun (WGS) entry which is preliminary data.</text>
</comment>
<keyword evidence="2" id="KW-1185">Reference proteome</keyword>
<dbReference type="Proteomes" id="UP001428341">
    <property type="component" value="Unassembled WGS sequence"/>
</dbReference>
<name>A0AAP0M071_9ROSI</name>
<gene>
    <name evidence="1" type="ORF">WN944_004319</name>
</gene>
<dbReference type="EMBL" id="JBCGBO010000006">
    <property type="protein sequence ID" value="KAK9193622.1"/>
    <property type="molecule type" value="Genomic_DNA"/>
</dbReference>
<sequence>MHQVHQPITEEGIYLKSMGASSSSITQFATVEEGQKSKCQNKKQTPTNYITHALMTHLVVSLDGGNHLQMRL</sequence>
<reference evidence="1 2" key="1">
    <citation type="submission" date="2024-05" db="EMBL/GenBank/DDBJ databases">
        <title>Haplotype-resolved chromosome-level genome assembly of Huyou (Citrus changshanensis).</title>
        <authorList>
            <person name="Miao C."/>
            <person name="Chen W."/>
            <person name="Wu Y."/>
            <person name="Wang L."/>
            <person name="Zhao S."/>
            <person name="Grierson D."/>
            <person name="Xu C."/>
            <person name="Chen K."/>
        </authorList>
    </citation>
    <scope>NUCLEOTIDE SEQUENCE [LARGE SCALE GENOMIC DNA]</scope>
    <source>
        <strain evidence="1">01-14</strain>
        <tissue evidence="1">Leaf</tissue>
    </source>
</reference>
<organism evidence="1 2">
    <name type="scientific">Citrus x changshan-huyou</name>
    <dbReference type="NCBI Taxonomy" id="2935761"/>
    <lineage>
        <taxon>Eukaryota</taxon>
        <taxon>Viridiplantae</taxon>
        <taxon>Streptophyta</taxon>
        <taxon>Embryophyta</taxon>
        <taxon>Tracheophyta</taxon>
        <taxon>Spermatophyta</taxon>
        <taxon>Magnoliopsida</taxon>
        <taxon>eudicotyledons</taxon>
        <taxon>Gunneridae</taxon>
        <taxon>Pentapetalae</taxon>
        <taxon>rosids</taxon>
        <taxon>malvids</taxon>
        <taxon>Sapindales</taxon>
        <taxon>Rutaceae</taxon>
        <taxon>Aurantioideae</taxon>
        <taxon>Citrus</taxon>
    </lineage>
</organism>
<evidence type="ECO:0000313" key="1">
    <source>
        <dbReference type="EMBL" id="KAK9193622.1"/>
    </source>
</evidence>
<protein>
    <submittedName>
        <fullName evidence="1">Uncharacterized protein</fullName>
    </submittedName>
</protein>
<proteinExistence type="predicted"/>
<dbReference type="AlphaFoldDB" id="A0AAP0M071"/>
<accession>A0AAP0M071</accession>